<proteinExistence type="predicted"/>
<feature type="transmembrane region" description="Helical" evidence="1">
    <location>
        <begin position="160"/>
        <end position="180"/>
    </location>
</feature>
<comment type="caution">
    <text evidence="2">The sequence shown here is derived from an EMBL/GenBank/DDBJ whole genome shotgun (WGS) entry which is preliminary data.</text>
</comment>
<dbReference type="EMBL" id="PITJ01000522">
    <property type="protein sequence ID" value="TBU02247.1"/>
    <property type="molecule type" value="Genomic_DNA"/>
</dbReference>
<reference evidence="4 5" key="1">
    <citation type="submission" date="2017-12" db="EMBL/GenBank/DDBJ databases">
        <authorList>
            <person name="Pombert J.-F."/>
            <person name="Haag K.L."/>
            <person name="Ebert D."/>
        </authorList>
    </citation>
    <scope>NUCLEOTIDE SEQUENCE [LARGE SCALE GENOMIC DNA]</scope>
    <source>
        <strain evidence="2">FI-OER-3-3</strain>
        <strain evidence="3">IL-G-3</strain>
    </source>
</reference>
<feature type="transmembrane region" description="Helical" evidence="1">
    <location>
        <begin position="116"/>
        <end position="139"/>
    </location>
</feature>
<dbReference type="AlphaFoldDB" id="A0A4Q9L421"/>
<evidence type="ECO:0000313" key="2">
    <source>
        <dbReference type="EMBL" id="TBU02247.1"/>
    </source>
</evidence>
<gene>
    <name evidence="2" type="ORF">CWI37_0522p0010</name>
    <name evidence="3" type="ORF">CWI38_0021p0170</name>
</gene>
<evidence type="ECO:0000256" key="1">
    <source>
        <dbReference type="SAM" id="Phobius"/>
    </source>
</evidence>
<protein>
    <submittedName>
        <fullName evidence="2">Uncharacterized protein</fullName>
    </submittedName>
</protein>
<accession>A0A4Q9L421</accession>
<keyword evidence="1" id="KW-0472">Membrane</keyword>
<feature type="transmembrane region" description="Helical" evidence="1">
    <location>
        <begin position="26"/>
        <end position="44"/>
    </location>
</feature>
<evidence type="ECO:0000313" key="3">
    <source>
        <dbReference type="EMBL" id="TBU20811.1"/>
    </source>
</evidence>
<keyword evidence="1" id="KW-0812">Transmembrane</keyword>
<evidence type="ECO:0000313" key="4">
    <source>
        <dbReference type="Proteomes" id="UP000292282"/>
    </source>
</evidence>
<dbReference type="EMBL" id="PITK01000021">
    <property type="protein sequence ID" value="TBU20811.1"/>
    <property type="molecule type" value="Genomic_DNA"/>
</dbReference>
<feature type="transmembrane region" description="Helical" evidence="1">
    <location>
        <begin position="186"/>
        <end position="205"/>
    </location>
</feature>
<dbReference type="Proteomes" id="UP000292362">
    <property type="component" value="Unassembled WGS sequence"/>
</dbReference>
<dbReference type="VEuPathDB" id="MicrosporidiaDB:CWI37_0522p0010"/>
<dbReference type="VEuPathDB" id="MicrosporidiaDB:CWI38_0021p0170"/>
<feature type="transmembrane region" description="Helical" evidence="1">
    <location>
        <begin position="88"/>
        <end position="110"/>
    </location>
</feature>
<sequence>MKDLEMQRNINSIKNEISLEKITSKYFFLVSILSFVIFNELAFLSKNIRLSYLFLPIFIINAIFFYKKVKKNYSLNEDNNKSEEYSVTVLRILKISIFTILTDIIFQVIFKLGYNSIYLFQIFMTIICAIQFVLSVFQGKLFSEVFPDKYIKKRKILDKMIIVFTFIYFILPICMVSRYSRIDLTIVNSLIGFFIGYLIGLNDKLEKENEFLFGKRFFSKIITFFYIVSTCVKIITTQWSTLDYVSI</sequence>
<keyword evidence="1" id="KW-1133">Transmembrane helix</keyword>
<keyword evidence="4" id="KW-1185">Reference proteome</keyword>
<name>A0A4Q9L421_9MICR</name>
<dbReference type="Proteomes" id="UP000292282">
    <property type="component" value="Unassembled WGS sequence"/>
</dbReference>
<feature type="transmembrane region" description="Helical" evidence="1">
    <location>
        <begin position="50"/>
        <end position="67"/>
    </location>
</feature>
<evidence type="ECO:0000313" key="5">
    <source>
        <dbReference type="Proteomes" id="UP000292362"/>
    </source>
</evidence>
<feature type="transmembrane region" description="Helical" evidence="1">
    <location>
        <begin position="217"/>
        <end position="236"/>
    </location>
</feature>
<organism evidence="2 5">
    <name type="scientific">Hamiltosporidium tvaerminnensis</name>
    <dbReference type="NCBI Taxonomy" id="1176355"/>
    <lineage>
        <taxon>Eukaryota</taxon>
        <taxon>Fungi</taxon>
        <taxon>Fungi incertae sedis</taxon>
        <taxon>Microsporidia</taxon>
        <taxon>Dubosqiidae</taxon>
        <taxon>Hamiltosporidium</taxon>
    </lineage>
</organism>